<accession>A0A8J5S5T7</accession>
<proteinExistence type="predicted"/>
<dbReference type="EMBL" id="JAAALK010000287">
    <property type="protein sequence ID" value="KAG8060837.1"/>
    <property type="molecule type" value="Genomic_DNA"/>
</dbReference>
<reference evidence="1" key="1">
    <citation type="journal article" date="2021" name="bioRxiv">
        <title>Whole Genome Assembly and Annotation of Northern Wild Rice, Zizania palustris L., Supports a Whole Genome Duplication in the Zizania Genus.</title>
        <authorList>
            <person name="Haas M."/>
            <person name="Kono T."/>
            <person name="Macchietto M."/>
            <person name="Millas R."/>
            <person name="McGilp L."/>
            <person name="Shao M."/>
            <person name="Duquette J."/>
            <person name="Hirsch C.N."/>
            <person name="Kimball J."/>
        </authorList>
    </citation>
    <scope>NUCLEOTIDE SEQUENCE</scope>
    <source>
        <tissue evidence="1">Fresh leaf tissue</tissue>
    </source>
</reference>
<reference evidence="1" key="2">
    <citation type="submission" date="2021-02" db="EMBL/GenBank/DDBJ databases">
        <authorList>
            <person name="Kimball J.A."/>
            <person name="Haas M.W."/>
            <person name="Macchietto M."/>
            <person name="Kono T."/>
            <person name="Duquette J."/>
            <person name="Shao M."/>
        </authorList>
    </citation>
    <scope>NUCLEOTIDE SEQUENCE</scope>
    <source>
        <tissue evidence="1">Fresh leaf tissue</tissue>
    </source>
</reference>
<name>A0A8J5S5T7_ZIZPA</name>
<evidence type="ECO:0000313" key="2">
    <source>
        <dbReference type="Proteomes" id="UP000729402"/>
    </source>
</evidence>
<organism evidence="1 2">
    <name type="scientific">Zizania palustris</name>
    <name type="common">Northern wild rice</name>
    <dbReference type="NCBI Taxonomy" id="103762"/>
    <lineage>
        <taxon>Eukaryota</taxon>
        <taxon>Viridiplantae</taxon>
        <taxon>Streptophyta</taxon>
        <taxon>Embryophyta</taxon>
        <taxon>Tracheophyta</taxon>
        <taxon>Spermatophyta</taxon>
        <taxon>Magnoliopsida</taxon>
        <taxon>Liliopsida</taxon>
        <taxon>Poales</taxon>
        <taxon>Poaceae</taxon>
        <taxon>BOP clade</taxon>
        <taxon>Oryzoideae</taxon>
        <taxon>Oryzeae</taxon>
        <taxon>Zizaniinae</taxon>
        <taxon>Zizania</taxon>
    </lineage>
</organism>
<dbReference type="Proteomes" id="UP000729402">
    <property type="component" value="Unassembled WGS sequence"/>
</dbReference>
<dbReference type="AlphaFoldDB" id="A0A8J5S5T7"/>
<gene>
    <name evidence="1" type="ORF">GUJ93_ZPchr0002g24976</name>
</gene>
<keyword evidence="2" id="KW-1185">Reference proteome</keyword>
<comment type="caution">
    <text evidence="1">The sequence shown here is derived from an EMBL/GenBank/DDBJ whole genome shotgun (WGS) entry which is preliminary data.</text>
</comment>
<evidence type="ECO:0000313" key="1">
    <source>
        <dbReference type="EMBL" id="KAG8060837.1"/>
    </source>
</evidence>
<protein>
    <submittedName>
        <fullName evidence="1">Uncharacterized protein</fullName>
    </submittedName>
</protein>
<sequence length="274" mass="29661">MLLAAPRFSSRACVYLRRGSEVVPPKGFGGGFTEGFGGLCLLQLLQRSVPVGGVQQYTMTGFVPKGTSEATDRFVAGEPGSSGRLDARGAGSSVTVAAKGSRYSETKSSEARHFEGYSGWSDFGVWWIKSSAEARCSMCAPDGDTRRYPTKVSEVEVHRRHGPVHGLTEFELGVATKSWWSTPEVVVRRPKGFDGFGSKPSLYRRLTSVKRRPSGSRLLTEATAPLACEGGLQKGQRLQRLTLSALQKADAVPSAKLTEKPPNKVDYLLYPSVL</sequence>